<evidence type="ECO:0000313" key="2">
    <source>
        <dbReference type="EMBL" id="EFA23662.1"/>
    </source>
</evidence>
<reference evidence="2 4" key="1">
    <citation type="submission" date="2009-11" db="EMBL/GenBank/DDBJ databases">
        <authorList>
            <person name="Weinstock G."/>
            <person name="Sodergren E."/>
            <person name="Clifton S."/>
            <person name="Fulton L."/>
            <person name="Fulton B."/>
            <person name="Courtney L."/>
            <person name="Fronick C."/>
            <person name="Harrison M."/>
            <person name="Strong C."/>
            <person name="Farmer C."/>
            <person name="Delahaunty K."/>
            <person name="Markovic C."/>
            <person name="Hall O."/>
            <person name="Minx P."/>
            <person name="Tomlinson C."/>
            <person name="Mitreva M."/>
            <person name="Nelson J."/>
            <person name="Hou S."/>
            <person name="Wollam A."/>
            <person name="Pepin K.H."/>
            <person name="Johnson M."/>
            <person name="Bhonagiri V."/>
            <person name="Nash W.E."/>
            <person name="Warren W."/>
            <person name="Chinwalla A."/>
            <person name="Mardis E.R."/>
            <person name="Wilson R.K."/>
        </authorList>
    </citation>
    <scope>NUCLEOTIDE SEQUENCE [LARGE SCALE GENOMIC DNA]</scope>
    <source>
        <strain evidence="2 4">DSM 20093</strain>
    </source>
</reference>
<dbReference type="Proteomes" id="UP000003656">
    <property type="component" value="Unassembled WGS sequence"/>
</dbReference>
<keyword evidence="1" id="KW-0812">Transmembrane</keyword>
<keyword evidence="3" id="KW-0031">Aminopeptidase</keyword>
<evidence type="ECO:0000256" key="1">
    <source>
        <dbReference type="SAM" id="Phobius"/>
    </source>
</evidence>
<comment type="caution">
    <text evidence="2">The sequence shown here is derived from an EMBL/GenBank/DDBJ whole genome shotgun (WGS) entry which is preliminary data.</text>
</comment>
<keyword evidence="1" id="KW-0472">Membrane</keyword>
<dbReference type="eggNOG" id="ENOG5031Y5K">
    <property type="taxonomic scope" value="Bacteria"/>
</dbReference>
<organism evidence="2 4">
    <name type="scientific">Bifidobacterium gallicum DSM 20093 = LMG 11596</name>
    <dbReference type="NCBI Taxonomy" id="561180"/>
    <lineage>
        <taxon>Bacteria</taxon>
        <taxon>Bacillati</taxon>
        <taxon>Actinomycetota</taxon>
        <taxon>Actinomycetes</taxon>
        <taxon>Bifidobacteriales</taxon>
        <taxon>Bifidobacteriaceae</taxon>
        <taxon>Bifidobacterium</taxon>
    </lineage>
</organism>
<evidence type="ECO:0000313" key="5">
    <source>
        <dbReference type="Proteomes" id="UP000029074"/>
    </source>
</evidence>
<keyword evidence="1" id="KW-1133">Transmembrane helix</keyword>
<dbReference type="Proteomes" id="UP000029074">
    <property type="component" value="Unassembled WGS sequence"/>
</dbReference>
<gene>
    <name evidence="3" type="ORF">BGLCM_1014</name>
    <name evidence="2" type="ORF">BIFGAL_02767</name>
</gene>
<keyword evidence="3" id="KW-0378">Hydrolase</keyword>
<sequence>MPWWIWLVLAAFWLAMLIIGAVYAIRHAVRAARIASALGNQVSKRMARMTVDTDAHAPRPAAMFTRPLEEASNAYADAHAGVIRRRQARRERYARTWEQWEQFNDLPNA</sequence>
<dbReference type="OrthoDB" id="3243284at2"/>
<dbReference type="RefSeq" id="WP_006294174.1">
    <property type="nucleotide sequence ID" value="NZ_ABXB03000001.1"/>
</dbReference>
<evidence type="ECO:0000313" key="4">
    <source>
        <dbReference type="Proteomes" id="UP000003656"/>
    </source>
</evidence>
<protein>
    <submittedName>
        <fullName evidence="3">Putative prolyl aminopeptidase</fullName>
    </submittedName>
</protein>
<accession>D1NSL0</accession>
<evidence type="ECO:0000313" key="3">
    <source>
        <dbReference type="EMBL" id="KFI58720.1"/>
    </source>
</evidence>
<dbReference type="EMBL" id="JGYW01000005">
    <property type="protein sequence ID" value="KFI58720.1"/>
    <property type="molecule type" value="Genomic_DNA"/>
</dbReference>
<keyword evidence="3" id="KW-0645">Protease</keyword>
<feature type="transmembrane region" description="Helical" evidence="1">
    <location>
        <begin position="6"/>
        <end position="25"/>
    </location>
</feature>
<proteinExistence type="predicted"/>
<dbReference type="STRING" id="561180.BIFGAL_02767"/>
<dbReference type="AlphaFoldDB" id="D1NSL0"/>
<dbReference type="GO" id="GO:0004177">
    <property type="term" value="F:aminopeptidase activity"/>
    <property type="evidence" value="ECO:0007669"/>
    <property type="project" value="UniProtKB-KW"/>
</dbReference>
<reference evidence="3 5" key="2">
    <citation type="submission" date="2014-03" db="EMBL/GenBank/DDBJ databases">
        <title>Genomics of Bifidobacteria.</title>
        <authorList>
            <person name="Ventura M."/>
            <person name="Milani C."/>
            <person name="Lugli G.A."/>
        </authorList>
    </citation>
    <scope>NUCLEOTIDE SEQUENCE [LARGE SCALE GENOMIC DNA]</scope>
    <source>
        <strain evidence="3 5">LMG 11596</strain>
    </source>
</reference>
<dbReference type="EMBL" id="ABXB03000001">
    <property type="protein sequence ID" value="EFA23662.1"/>
    <property type="molecule type" value="Genomic_DNA"/>
</dbReference>
<name>D1NSL0_9BIFI</name>
<keyword evidence="5" id="KW-1185">Reference proteome</keyword>